<name>A0A835XJ11_9CHLO</name>
<comment type="caution">
    <text evidence="4">Lacks conserved residue(s) required for the propagation of feature annotation.</text>
</comment>
<dbReference type="PROSITE" id="PS50026">
    <property type="entry name" value="EGF_3"/>
    <property type="match status" value="1"/>
</dbReference>
<dbReference type="InterPro" id="IPR004263">
    <property type="entry name" value="Exostosin"/>
</dbReference>
<evidence type="ECO:0000256" key="5">
    <source>
        <dbReference type="SAM" id="MobiDB-lite"/>
    </source>
</evidence>
<evidence type="ECO:0000313" key="9">
    <source>
        <dbReference type="Proteomes" id="UP000612055"/>
    </source>
</evidence>
<evidence type="ECO:0000256" key="2">
    <source>
        <dbReference type="ARBA" id="ARBA00010271"/>
    </source>
</evidence>
<evidence type="ECO:0000256" key="6">
    <source>
        <dbReference type="SAM" id="SignalP"/>
    </source>
</evidence>
<organism evidence="8 9">
    <name type="scientific">Edaphochlamys debaryana</name>
    <dbReference type="NCBI Taxonomy" id="47281"/>
    <lineage>
        <taxon>Eukaryota</taxon>
        <taxon>Viridiplantae</taxon>
        <taxon>Chlorophyta</taxon>
        <taxon>core chlorophytes</taxon>
        <taxon>Chlorophyceae</taxon>
        <taxon>CS clade</taxon>
        <taxon>Chlamydomonadales</taxon>
        <taxon>Chlamydomonadales incertae sedis</taxon>
        <taxon>Edaphochlamys</taxon>
    </lineage>
</organism>
<dbReference type="AlphaFoldDB" id="A0A835XJ11"/>
<dbReference type="OrthoDB" id="527242at2759"/>
<feature type="disulfide bond" evidence="4">
    <location>
        <begin position="57"/>
        <end position="66"/>
    </location>
</feature>
<dbReference type="GO" id="GO:0016757">
    <property type="term" value="F:glycosyltransferase activity"/>
    <property type="evidence" value="ECO:0007669"/>
    <property type="project" value="InterPro"/>
</dbReference>
<accession>A0A835XJ11</accession>
<feature type="domain" description="EGF-like" evidence="7">
    <location>
        <begin position="34"/>
        <end position="67"/>
    </location>
</feature>
<protein>
    <recommendedName>
        <fullName evidence="7">EGF-like domain-containing protein</fullName>
    </recommendedName>
</protein>
<gene>
    <name evidence="8" type="ORF">HYH03_016277</name>
</gene>
<dbReference type="Pfam" id="PF03016">
    <property type="entry name" value="Exostosin_GT47"/>
    <property type="match status" value="1"/>
</dbReference>
<proteinExistence type="inferred from homology"/>
<evidence type="ECO:0000256" key="3">
    <source>
        <dbReference type="ARBA" id="ARBA00023034"/>
    </source>
</evidence>
<dbReference type="GO" id="GO:0000139">
    <property type="term" value="C:Golgi membrane"/>
    <property type="evidence" value="ECO:0007669"/>
    <property type="project" value="UniProtKB-SubCell"/>
</dbReference>
<evidence type="ECO:0000259" key="7">
    <source>
        <dbReference type="PROSITE" id="PS50026"/>
    </source>
</evidence>
<keyword evidence="4" id="KW-1015">Disulfide bond</keyword>
<evidence type="ECO:0000313" key="8">
    <source>
        <dbReference type="EMBL" id="KAG2484983.1"/>
    </source>
</evidence>
<reference evidence="8" key="1">
    <citation type="journal article" date="2020" name="bioRxiv">
        <title>Comparative genomics of Chlamydomonas.</title>
        <authorList>
            <person name="Craig R.J."/>
            <person name="Hasan A.R."/>
            <person name="Ness R.W."/>
            <person name="Keightley P.D."/>
        </authorList>
    </citation>
    <scope>NUCLEOTIDE SEQUENCE</scope>
    <source>
        <strain evidence="8">CCAP 11/70</strain>
    </source>
</reference>
<feature type="disulfide bond" evidence="4">
    <location>
        <begin position="38"/>
        <end position="48"/>
    </location>
</feature>
<dbReference type="InterPro" id="IPR000742">
    <property type="entry name" value="EGF"/>
</dbReference>
<feature type="compositionally biased region" description="Acidic residues" evidence="5">
    <location>
        <begin position="535"/>
        <end position="551"/>
    </location>
</feature>
<dbReference type="PANTHER" id="PTHR11062:SF376">
    <property type="entry name" value="EXOSTOSIN FAMILY PROTEIN"/>
    <property type="match status" value="1"/>
</dbReference>
<feature type="signal peptide" evidence="6">
    <location>
        <begin position="1"/>
        <end position="35"/>
    </location>
</feature>
<comment type="caution">
    <text evidence="8">The sequence shown here is derived from an EMBL/GenBank/DDBJ whole genome shotgun (WGS) entry which is preliminary data.</text>
</comment>
<feature type="region of interest" description="Disordered" evidence="5">
    <location>
        <begin position="533"/>
        <end position="614"/>
    </location>
</feature>
<comment type="subcellular location">
    <subcellularLocation>
        <location evidence="1">Golgi apparatus membrane</location>
        <topology evidence="1">Single-pass type II membrane protein</topology>
    </subcellularLocation>
</comment>
<feature type="compositionally biased region" description="Basic and acidic residues" evidence="5">
    <location>
        <begin position="563"/>
        <end position="574"/>
    </location>
</feature>
<dbReference type="PANTHER" id="PTHR11062">
    <property type="entry name" value="EXOSTOSIN HEPARAN SULFATE GLYCOSYLTRANSFERASE -RELATED"/>
    <property type="match status" value="1"/>
</dbReference>
<evidence type="ECO:0000256" key="1">
    <source>
        <dbReference type="ARBA" id="ARBA00004323"/>
    </source>
</evidence>
<keyword evidence="9" id="KW-1185">Reference proteome</keyword>
<dbReference type="PROSITE" id="PS00022">
    <property type="entry name" value="EGF_1"/>
    <property type="match status" value="1"/>
</dbReference>
<comment type="similarity">
    <text evidence="2">Belongs to the glycosyltransferase 47 family.</text>
</comment>
<dbReference type="EMBL" id="JAEHOE010000138">
    <property type="protein sequence ID" value="KAG2484983.1"/>
    <property type="molecule type" value="Genomic_DNA"/>
</dbReference>
<evidence type="ECO:0000256" key="4">
    <source>
        <dbReference type="PROSITE-ProRule" id="PRU00076"/>
    </source>
</evidence>
<keyword evidence="6" id="KW-0732">Signal</keyword>
<dbReference type="Proteomes" id="UP000612055">
    <property type="component" value="Unassembled WGS sequence"/>
</dbReference>
<dbReference type="InterPro" id="IPR040911">
    <property type="entry name" value="Exostosin_GT47"/>
</dbReference>
<keyword evidence="3" id="KW-0333">Golgi apparatus</keyword>
<keyword evidence="4" id="KW-0245">EGF-like domain</keyword>
<feature type="chain" id="PRO_5032295844" description="EGF-like domain-containing protein" evidence="6">
    <location>
        <begin position="36"/>
        <end position="614"/>
    </location>
</feature>
<sequence>MRPRLAWRPGGVVLRAASFFMVGTILLTIGDAVRAVPCPEGCTRFGTCNEELGRCDCPKHRTGPACATELGPEALAARCEALGYKGGGPGGMDRCLSPANHCLGACSGAGECVAGFCKCAEGKFGADCSLSLGPDGRPRLLADRGYTPRARGPRVYVYELPPEMTTWRNSVTLDRPTARLFLERLTATGTRVAEGAGADWWLLPLGLRALDGERLLEAVRYVREHHPWWNQTQGHRHMVFALGDTGRRESEKGGRTRNMTFVSHWGLWRDRPRSGWKASHRNDTDIVLPVFLPPPYLKRLGLAASRHHPRFQDRALPELRQRSGPLFWFSGRICGDGLPPLTDAPTPRCRTSKSSGYSGGTRRKVYLSHWNRTGFLMTQSDPLYGQHMLTSRYCFGPMGGGHGQRQVQAALAGCVPVLISDGVLEPFEPALDWGAFGVRLPGGERDIPRLHEVLAGIGPEEYALKLSRLRCAAQHMAFSTLLGAAMGEGGRYDAVETLLELLRSKAQHPGVPWEGLRAVDGQLDAFLDCRSGEGAEGEEAEREAEEGEGAEADGGGAGAAGDARAEGASGRREGAAGARGWGPRRRAQLPVAPPRRGHVRGRPLDLAACPRPWP</sequence>